<evidence type="ECO:0000313" key="3">
    <source>
        <dbReference type="Proteomes" id="UP001589894"/>
    </source>
</evidence>
<evidence type="ECO:0000313" key="2">
    <source>
        <dbReference type="EMBL" id="MFC0564950.1"/>
    </source>
</evidence>
<gene>
    <name evidence="2" type="ORF">ACFFHU_12500</name>
</gene>
<dbReference type="Pfam" id="PF05800">
    <property type="entry name" value="GvpO"/>
    <property type="match status" value="1"/>
</dbReference>
<feature type="compositionally biased region" description="Acidic residues" evidence="1">
    <location>
        <begin position="14"/>
        <end position="29"/>
    </location>
</feature>
<comment type="caution">
    <text evidence="2">The sequence shown here is derived from an EMBL/GenBank/DDBJ whole genome shotgun (WGS) entry which is preliminary data.</text>
</comment>
<proteinExistence type="predicted"/>
<dbReference type="RefSeq" id="WP_377338364.1">
    <property type="nucleotide sequence ID" value="NZ_JBHLUE010000009.1"/>
</dbReference>
<organism evidence="2 3">
    <name type="scientific">Plantactinospora siamensis</name>
    <dbReference type="NCBI Taxonomy" id="555372"/>
    <lineage>
        <taxon>Bacteria</taxon>
        <taxon>Bacillati</taxon>
        <taxon>Actinomycetota</taxon>
        <taxon>Actinomycetes</taxon>
        <taxon>Micromonosporales</taxon>
        <taxon>Micromonosporaceae</taxon>
        <taxon>Plantactinospora</taxon>
    </lineage>
</organism>
<evidence type="ECO:0000256" key="1">
    <source>
        <dbReference type="SAM" id="MobiDB-lite"/>
    </source>
</evidence>
<sequence length="120" mass="13589">MPRDRTRTTRDDRDAYDEEHDEQAYDDSTYDGAPDGPTATEAARTALRYVTELTGREPVGITALERADEGWRVGVEVVEEHRIPSSSDVLAIYQADLDVEGELRGYRRVQRYARGRGDGR</sequence>
<feature type="compositionally biased region" description="Basic and acidic residues" evidence="1">
    <location>
        <begin position="1"/>
        <end position="13"/>
    </location>
</feature>
<reference evidence="2 3" key="1">
    <citation type="submission" date="2024-09" db="EMBL/GenBank/DDBJ databases">
        <authorList>
            <person name="Sun Q."/>
            <person name="Mori K."/>
        </authorList>
    </citation>
    <scope>NUCLEOTIDE SEQUENCE [LARGE SCALE GENOMIC DNA]</scope>
    <source>
        <strain evidence="2 3">TBRC 2205</strain>
    </source>
</reference>
<feature type="region of interest" description="Disordered" evidence="1">
    <location>
        <begin position="1"/>
        <end position="39"/>
    </location>
</feature>
<dbReference type="EMBL" id="JBHLUE010000009">
    <property type="protein sequence ID" value="MFC0564950.1"/>
    <property type="molecule type" value="Genomic_DNA"/>
</dbReference>
<dbReference type="Proteomes" id="UP001589894">
    <property type="component" value="Unassembled WGS sequence"/>
</dbReference>
<dbReference type="InterPro" id="IPR008634">
    <property type="entry name" value="Gas-vesicle_GvpO"/>
</dbReference>
<protein>
    <submittedName>
        <fullName evidence="2">Gas vesicle protein</fullName>
    </submittedName>
</protein>
<accession>A0ABV6NW07</accession>
<name>A0ABV6NW07_9ACTN</name>
<keyword evidence="3" id="KW-1185">Reference proteome</keyword>